<dbReference type="KEGG" id="glz:GLAREA_01429"/>
<dbReference type="OMA" id="CKTHCAN"/>
<dbReference type="PANTHER" id="PTHR35186:SF4">
    <property type="entry name" value="PRION-INHIBITION AND PROPAGATION HELO DOMAIN-CONTAINING PROTEIN"/>
    <property type="match status" value="1"/>
</dbReference>
<feature type="region of interest" description="Disordered" evidence="1">
    <location>
        <begin position="293"/>
        <end position="321"/>
    </location>
</feature>
<dbReference type="eggNOG" id="ENOG502SJ7D">
    <property type="taxonomic scope" value="Eukaryota"/>
</dbReference>
<dbReference type="HOGENOM" id="CLU_026305_3_1_1"/>
<accession>S3CG64</accession>
<protein>
    <recommendedName>
        <fullName evidence="3">DUF7580 domain-containing protein</fullName>
    </recommendedName>
</protein>
<dbReference type="Proteomes" id="UP000016922">
    <property type="component" value="Unassembled WGS sequence"/>
</dbReference>
<evidence type="ECO:0000256" key="2">
    <source>
        <dbReference type="SAM" id="SignalP"/>
    </source>
</evidence>
<dbReference type="GeneID" id="19460487"/>
<feature type="domain" description="DUF7580" evidence="3">
    <location>
        <begin position="378"/>
        <end position="618"/>
    </location>
</feature>
<dbReference type="PANTHER" id="PTHR35186">
    <property type="entry name" value="ANK_REP_REGION DOMAIN-CONTAINING PROTEIN"/>
    <property type="match status" value="1"/>
</dbReference>
<feature type="signal peptide" evidence="2">
    <location>
        <begin position="1"/>
        <end position="20"/>
    </location>
</feature>
<dbReference type="STRING" id="1116229.S3CG64"/>
<reference evidence="4 5" key="1">
    <citation type="journal article" date="2013" name="BMC Genomics">
        <title>Genomics-driven discovery of the pneumocandin biosynthetic gene cluster in the fungus Glarea lozoyensis.</title>
        <authorList>
            <person name="Chen L."/>
            <person name="Yue Q."/>
            <person name="Zhang X."/>
            <person name="Xiang M."/>
            <person name="Wang C."/>
            <person name="Li S."/>
            <person name="Che Y."/>
            <person name="Ortiz-Lopez F.J."/>
            <person name="Bills G.F."/>
            <person name="Liu X."/>
            <person name="An Z."/>
        </authorList>
    </citation>
    <scope>NUCLEOTIDE SEQUENCE [LARGE SCALE GENOMIC DNA]</scope>
    <source>
        <strain evidence="5">ATCC 20868 / MF5171</strain>
    </source>
</reference>
<name>S3CG64_GLAL2</name>
<sequence length="633" mass="71349">MTGVEAAGLALGAIPLLLSALDHCRQTADVLKTWWKVKVDYRKCMHDLTYYTDELKSHLEELLLPMIADDKKLKQLLDEPGGAAWSDPELEAALQRRMPSRYESYVNTIHLICDLMEKLDKALGTNNLEFQTYVSEDPTSSANGMPRRTLARLAPITLSSNNLRAQPQRLRHALNRSVREELFKRFGEYNSRLGNILGASDRVSGLIEAQPAETNALERSLSKIWYHGNEIYRLLVKAFPCQCEPPHQANMLLQHASLPTVTFQMIFGYKAQLSTRQVPWTWQLTSISLMDESMNAPGTRDPASPAEPLPNVNQKDNPKSRLGTLSKYFKSKIPRPSTKIKSAPAIESIDPTGSNARNLSERAQVAFSRGEINDGLANPSHEEITNLCEKICSCSADLRPYGILSEESNRYIIQPLNKSHNDPLKQVTLEGLLSTKSKRPLNRTERFKIAYILASSYLQFSSTPWLRTKWSKRDVIFFYDHENEDGICIDHPYVSKTLLGRPSNVKELSGINTTSTIAFRNGIRSLAVILLELCFGQCIEDTADWKHLFGNLKRCDEQLKERLCYSVADNWSGRVLGEAGPEYMGAVNWCLHHVFYGGADEKDGAWREDMLRRVVGPLRVCHGYLCGTAQVGF</sequence>
<dbReference type="Pfam" id="PF24476">
    <property type="entry name" value="DUF7580"/>
    <property type="match status" value="1"/>
</dbReference>
<dbReference type="InterPro" id="IPR038305">
    <property type="entry name" value="HeLo_sf"/>
</dbReference>
<keyword evidence="2" id="KW-0732">Signal</keyword>
<gene>
    <name evidence="4" type="ORF">GLAREA_01429</name>
</gene>
<evidence type="ECO:0000313" key="4">
    <source>
        <dbReference type="EMBL" id="EPE25517.1"/>
    </source>
</evidence>
<dbReference type="OrthoDB" id="3565018at2759"/>
<dbReference type="InterPro" id="IPR056002">
    <property type="entry name" value="DUF7580"/>
</dbReference>
<keyword evidence="5" id="KW-1185">Reference proteome</keyword>
<evidence type="ECO:0000259" key="3">
    <source>
        <dbReference type="Pfam" id="PF24476"/>
    </source>
</evidence>
<organism evidence="4 5">
    <name type="scientific">Glarea lozoyensis (strain ATCC 20868 / MF5171)</name>
    <dbReference type="NCBI Taxonomy" id="1116229"/>
    <lineage>
        <taxon>Eukaryota</taxon>
        <taxon>Fungi</taxon>
        <taxon>Dikarya</taxon>
        <taxon>Ascomycota</taxon>
        <taxon>Pezizomycotina</taxon>
        <taxon>Leotiomycetes</taxon>
        <taxon>Helotiales</taxon>
        <taxon>Helotiaceae</taxon>
        <taxon>Glarea</taxon>
    </lineage>
</organism>
<feature type="chain" id="PRO_5004507161" description="DUF7580 domain-containing protein" evidence="2">
    <location>
        <begin position="21"/>
        <end position="633"/>
    </location>
</feature>
<evidence type="ECO:0000256" key="1">
    <source>
        <dbReference type="SAM" id="MobiDB-lite"/>
    </source>
</evidence>
<evidence type="ECO:0000313" key="5">
    <source>
        <dbReference type="Proteomes" id="UP000016922"/>
    </source>
</evidence>
<dbReference type="RefSeq" id="XP_008086836.1">
    <property type="nucleotide sequence ID" value="XM_008088645.1"/>
</dbReference>
<dbReference type="Gene3D" id="1.20.120.1020">
    <property type="entry name" value="Prion-inhibition and propagation, HeLo domain"/>
    <property type="match status" value="1"/>
</dbReference>
<proteinExistence type="predicted"/>
<dbReference type="AlphaFoldDB" id="S3CG64"/>
<dbReference type="EMBL" id="KE145371">
    <property type="protein sequence ID" value="EPE25517.1"/>
    <property type="molecule type" value="Genomic_DNA"/>
</dbReference>